<dbReference type="EMBL" id="JBBCAQ010000036">
    <property type="protein sequence ID" value="KAK7575983.1"/>
    <property type="molecule type" value="Genomic_DNA"/>
</dbReference>
<dbReference type="Proteomes" id="UP001367676">
    <property type="component" value="Unassembled WGS sequence"/>
</dbReference>
<reference evidence="1 2" key="1">
    <citation type="submission" date="2024-03" db="EMBL/GenBank/DDBJ databases">
        <title>Adaptation during the transition from Ophiocordyceps entomopathogen to insect associate is accompanied by gene loss and intensified selection.</title>
        <authorList>
            <person name="Ward C.M."/>
            <person name="Onetto C.A."/>
            <person name="Borneman A.R."/>
        </authorList>
    </citation>
    <scope>NUCLEOTIDE SEQUENCE [LARGE SCALE GENOMIC DNA]</scope>
    <source>
        <strain evidence="1">AWRI1</strain>
        <tissue evidence="1">Single Adult Female</tissue>
    </source>
</reference>
<evidence type="ECO:0000313" key="1">
    <source>
        <dbReference type="EMBL" id="KAK7575983.1"/>
    </source>
</evidence>
<keyword evidence="2" id="KW-1185">Reference proteome</keyword>
<dbReference type="Gene3D" id="1.20.5.1200">
    <property type="entry name" value="Alpha-tocopherol transfer"/>
    <property type="match status" value="1"/>
</dbReference>
<sequence length="191" mass="22849">MYLEKCNETQLKEIYREFNITEESLKRDVKYLMEWMEKQPHLPNVKENSHLLTPEAEMKATCMYMDINSKDDLHRTNIYLYDFRNVNMNLMTTMFTVAKKYPSVYQMVLWTNEKPDFTSILPAEVLPEDYGGKEKPLKQLHEMYYQYVCGFREWLKSDEDMKADLSKRTDGLYKISLDESVDGSFRQLIID</sequence>
<gene>
    <name evidence="1" type="ORF">V9T40_012269</name>
</gene>
<organism evidence="1 2">
    <name type="scientific">Parthenolecanium corni</name>
    <dbReference type="NCBI Taxonomy" id="536013"/>
    <lineage>
        <taxon>Eukaryota</taxon>
        <taxon>Metazoa</taxon>
        <taxon>Ecdysozoa</taxon>
        <taxon>Arthropoda</taxon>
        <taxon>Hexapoda</taxon>
        <taxon>Insecta</taxon>
        <taxon>Pterygota</taxon>
        <taxon>Neoptera</taxon>
        <taxon>Paraneoptera</taxon>
        <taxon>Hemiptera</taxon>
        <taxon>Sternorrhyncha</taxon>
        <taxon>Coccoidea</taxon>
        <taxon>Coccidae</taxon>
        <taxon>Parthenolecanium</taxon>
    </lineage>
</organism>
<name>A0AAN9T707_9HEMI</name>
<dbReference type="SUPFAM" id="SSF52087">
    <property type="entry name" value="CRAL/TRIO domain"/>
    <property type="match status" value="1"/>
</dbReference>
<evidence type="ECO:0000313" key="2">
    <source>
        <dbReference type="Proteomes" id="UP001367676"/>
    </source>
</evidence>
<dbReference type="AlphaFoldDB" id="A0AAN9T707"/>
<proteinExistence type="predicted"/>
<comment type="caution">
    <text evidence="1">The sequence shown here is derived from an EMBL/GenBank/DDBJ whole genome shotgun (WGS) entry which is preliminary data.</text>
</comment>
<accession>A0AAN9T707</accession>
<dbReference type="InterPro" id="IPR036865">
    <property type="entry name" value="CRAL-TRIO_dom_sf"/>
</dbReference>
<protein>
    <submittedName>
        <fullName evidence="1">Uncharacterized protein</fullName>
    </submittedName>
</protein>